<sequence>MTFNQPPETTNQVRRSSSIRSLRRGSLASNASSATSDEQDHLAFPNAAHTASHHKISSIAKKLTGGGRQRASSISSGTTVSSTNTYIARHSPGVNTPPSPPRSPATAADPTTSRRASLQVNHQPAFQQPATMKKALASTGQTTLSIALAEPVLFLTGYEPNEFANTAPAMLRGSLILKIQKACKVKAITLIFKGRARTEWPEGIPPRKTEFYEEKEIMTHAWPFFNAQFPMAEHTHGADAFKPFGGPIQSSPLTTSTLPSLGKTNSRSFTKHEHTTTQMRGYRIFPPGEYAYTFELPLDSKLPETIECDMGSVKYELEAIVERAGAFKSDLKGKTEIVLIRSPGEGSLEGSEPIAISRNWEDQLHYDIVVSGKAFPIGQKIPIAFKLTPLAKVRVHRIKIFLTENVEYYCRNKKVHRLEPTRKILLLEKSADNASASSSSNPVQDGSDSLLGQLEGNLSIGSTELEFSAQIPGCTPKEKKEKLHFDTTYPNIRVHHWLKIVMRLSKVDENNSGRRRHFEISIDSPIHLMSCRCTMANTALPAYEVGPKTVTARLPCPCQTNQLNGNNPSSAGTGEVIPMVDPMAELMRGGSGEFAPESANSIPSHMSSGRPMHLLRAPSMQPPSFFADVAPPPMMTPPPTYESVVPEEDRGGEGGYFVAMHTSTPDDDQRVGRSEEEFLSPVTSARNSTEDLGRRRRGSEPPTPSAGFRHLQLGENERGQWERALFSRPSTGVKGVSGSGEEMSSGTGSGDGSGADSSGRPSMSLKMPQNVGVGVETQKRSVAERYDYRNIVWERNEGVYVMAYGLVKECKHGSEADGVVFFLALLFMLQLHSDTPPHLHASTRGAHQLLSTSKRPAEIPVDQDRRPARDTVAVTAPAAHPIPHRFPTPIPDLLSFILSQHLHHAEPFPRPAVRQQPVAQHISPKLFSSNRESSHMPSLLLHGSRPTSSSSKKTQHTGSEPGSRSGTPSKGPKGAAPPEAALNVTIESPPLVSYGLPKDSTGALLSGQFKLVVLGTSISVDTLKLSLVAEVTTRRPVVSNCAACTTRTTVIHTWTFFEAPVTLRNGTHSYPFSYLIPGHLPASTTSALAGISYCLVGSCTPSNKHQQPLEFTRPLHLARAILPGPDKQYIRVFPPTSLTASITLPNVVHPGSDFILEVTFTGTNSSPTTRWRLRKMTWRVDEYAKVISPACKEHEAKLGGAGKGILYEETRTVGAGEMKTGWKTDTSEGKVEAEVHCGTHILAHPACAVESAAGIAVSHKFIFEAVVVEENRPSPGQPHGAATGAARVLRLQFPLVLTDRPGLGVSWDLECPPLYEDVADEGPPKFEDVAGKGLLGLPEVPRYSSPPAAMDNGEGPSRPPPHRRPFAAADQRWDKAVFNFWFIILLLDWGVYSLLCNRCWGRKRMVFFAFKMRGKKLEDVVLLYI</sequence>
<feature type="compositionally biased region" description="Polar residues" evidence="1">
    <location>
        <begin position="945"/>
        <end position="967"/>
    </location>
</feature>
<dbReference type="GO" id="GO:0031625">
    <property type="term" value="F:ubiquitin protein ligase binding"/>
    <property type="evidence" value="ECO:0007669"/>
    <property type="project" value="TreeGrafter"/>
</dbReference>
<feature type="compositionally biased region" description="Low complexity" evidence="1">
    <location>
        <begin position="729"/>
        <end position="746"/>
    </location>
</feature>
<evidence type="ECO:0000256" key="1">
    <source>
        <dbReference type="SAM" id="MobiDB-lite"/>
    </source>
</evidence>
<dbReference type="InterPro" id="IPR011022">
    <property type="entry name" value="Arrestin_C-like"/>
</dbReference>
<reference evidence="4 5" key="1">
    <citation type="journal article" date="2011" name="J. Gen. Appl. Microbiol.">
        <title>Draft genome sequencing of the enigmatic yeast Saitoella complicata.</title>
        <authorList>
            <person name="Nishida H."/>
            <person name="Hamamoto M."/>
            <person name="Sugiyama J."/>
        </authorList>
    </citation>
    <scope>NUCLEOTIDE SEQUENCE [LARGE SCALE GENOMIC DNA]</scope>
    <source>
        <strain evidence="4 5">NRRL Y-17804</strain>
    </source>
</reference>
<feature type="region of interest" description="Disordered" evidence="1">
    <location>
        <begin position="63"/>
        <end position="128"/>
    </location>
</feature>
<feature type="compositionally biased region" description="Low complexity" evidence="1">
    <location>
        <begin position="252"/>
        <end position="261"/>
    </location>
</feature>
<feature type="region of interest" description="Disordered" evidence="1">
    <location>
        <begin position="840"/>
        <end position="868"/>
    </location>
</feature>
<dbReference type="InterPro" id="IPR014752">
    <property type="entry name" value="Arrestin-like_C"/>
</dbReference>
<feature type="compositionally biased region" description="Low complexity" evidence="1">
    <location>
        <begin position="72"/>
        <end position="85"/>
    </location>
</feature>
<gene>
    <name evidence="4" type="ORF">G7K_6125-t1</name>
</gene>
<feature type="transmembrane region" description="Helical" evidence="2">
    <location>
        <begin position="1376"/>
        <end position="1395"/>
    </location>
</feature>
<keyword evidence="2" id="KW-0472">Membrane</keyword>
<keyword evidence="2" id="KW-0812">Transmembrane</keyword>
<dbReference type="SMART" id="SM01017">
    <property type="entry name" value="Arrestin_C"/>
    <property type="match status" value="1"/>
</dbReference>
<accession>A0A0E9NQ88</accession>
<evidence type="ECO:0000259" key="3">
    <source>
        <dbReference type="SMART" id="SM01017"/>
    </source>
</evidence>
<dbReference type="STRING" id="698492.A0A0E9NQ88"/>
<feature type="compositionally biased region" description="Polar residues" evidence="1">
    <location>
        <begin position="118"/>
        <end position="128"/>
    </location>
</feature>
<dbReference type="InterPro" id="IPR014756">
    <property type="entry name" value="Ig_E-set"/>
</dbReference>
<dbReference type="Gene3D" id="2.60.40.640">
    <property type="match status" value="2"/>
</dbReference>
<feature type="compositionally biased region" description="Basic and acidic residues" evidence="1">
    <location>
        <begin position="667"/>
        <end position="676"/>
    </location>
</feature>
<feature type="region of interest" description="Disordered" evidence="1">
    <location>
        <begin position="928"/>
        <end position="978"/>
    </location>
</feature>
<dbReference type="GO" id="GO:0005886">
    <property type="term" value="C:plasma membrane"/>
    <property type="evidence" value="ECO:0007669"/>
    <property type="project" value="TreeGrafter"/>
</dbReference>
<organism evidence="4 5">
    <name type="scientific">Saitoella complicata (strain BCRC 22490 / CBS 7301 / JCM 7358 / NBRC 10748 / NRRL Y-17804)</name>
    <dbReference type="NCBI Taxonomy" id="698492"/>
    <lineage>
        <taxon>Eukaryota</taxon>
        <taxon>Fungi</taxon>
        <taxon>Dikarya</taxon>
        <taxon>Ascomycota</taxon>
        <taxon>Taphrinomycotina</taxon>
        <taxon>Taphrinomycotina incertae sedis</taxon>
        <taxon>Saitoella</taxon>
    </lineage>
</organism>
<dbReference type="SUPFAM" id="SSF81296">
    <property type="entry name" value="E set domains"/>
    <property type="match status" value="1"/>
</dbReference>
<feature type="compositionally biased region" description="Low complexity" evidence="1">
    <location>
        <begin position="14"/>
        <end position="26"/>
    </location>
</feature>
<feature type="compositionally biased region" description="Low complexity" evidence="1">
    <location>
        <begin position="968"/>
        <end position="978"/>
    </location>
</feature>
<dbReference type="Pfam" id="PF02752">
    <property type="entry name" value="Arrestin_C"/>
    <property type="match status" value="1"/>
</dbReference>
<dbReference type="GO" id="GO:0005829">
    <property type="term" value="C:cytosol"/>
    <property type="evidence" value="ECO:0007669"/>
    <property type="project" value="TreeGrafter"/>
</dbReference>
<comment type="caution">
    <text evidence="4">The sequence shown here is derived from an EMBL/GenBank/DDBJ whole genome shotgun (WGS) entry which is preliminary data.</text>
</comment>
<feature type="region of interest" description="Disordered" evidence="1">
    <location>
        <begin position="252"/>
        <end position="273"/>
    </location>
</feature>
<dbReference type="InterPro" id="IPR024391">
    <property type="entry name" value="LDB19_N"/>
</dbReference>
<dbReference type="PANTHER" id="PTHR11188:SF174">
    <property type="entry name" value="ARRESTIN-RELATED TRAFFICKING ADAPTER 10-RELATED"/>
    <property type="match status" value="1"/>
</dbReference>
<evidence type="ECO:0000313" key="4">
    <source>
        <dbReference type="EMBL" id="GAO52037.1"/>
    </source>
</evidence>
<dbReference type="GO" id="GO:0070086">
    <property type="term" value="P:ubiquitin-dependent endocytosis"/>
    <property type="evidence" value="ECO:0007669"/>
    <property type="project" value="TreeGrafter"/>
</dbReference>
<keyword evidence="2" id="KW-1133">Transmembrane helix</keyword>
<feature type="domain" description="Arrestin C-terminal-like" evidence="3">
    <location>
        <begin position="360"/>
        <end position="533"/>
    </location>
</feature>
<feature type="compositionally biased region" description="Polar residues" evidence="1">
    <location>
        <begin position="1"/>
        <end position="13"/>
    </location>
</feature>
<name>A0A0E9NQ88_SAICN</name>
<feature type="compositionally biased region" description="Low complexity" evidence="1">
    <location>
        <begin position="104"/>
        <end position="117"/>
    </location>
</feature>
<feature type="region of interest" description="Disordered" evidence="1">
    <location>
        <begin position="1345"/>
        <end position="1365"/>
    </location>
</feature>
<evidence type="ECO:0000313" key="5">
    <source>
        <dbReference type="Proteomes" id="UP000033140"/>
    </source>
</evidence>
<dbReference type="GO" id="GO:0030674">
    <property type="term" value="F:protein-macromolecule adaptor activity"/>
    <property type="evidence" value="ECO:0007669"/>
    <property type="project" value="TreeGrafter"/>
</dbReference>
<evidence type="ECO:0000256" key="2">
    <source>
        <dbReference type="SAM" id="Phobius"/>
    </source>
</evidence>
<reference evidence="4 5" key="2">
    <citation type="journal article" date="2014" name="J. Gen. Appl. Microbiol.">
        <title>The early diverging ascomycetous budding yeast Saitoella complicata has three histone deacetylases belonging to the Clr6, Hos2, and Rpd3 lineages.</title>
        <authorList>
            <person name="Nishida H."/>
            <person name="Matsumoto T."/>
            <person name="Kondo S."/>
            <person name="Hamamoto M."/>
            <person name="Yoshikawa H."/>
        </authorList>
    </citation>
    <scope>NUCLEOTIDE SEQUENCE [LARGE SCALE GENOMIC DNA]</scope>
    <source>
        <strain evidence="4 5">NRRL Y-17804</strain>
    </source>
</reference>
<feature type="region of interest" description="Disordered" evidence="1">
    <location>
        <begin position="1"/>
        <end position="41"/>
    </location>
</feature>
<feature type="region of interest" description="Disordered" evidence="1">
    <location>
        <begin position="661"/>
        <end position="773"/>
    </location>
</feature>
<dbReference type="Proteomes" id="UP000033140">
    <property type="component" value="Unassembled WGS sequence"/>
</dbReference>
<dbReference type="EMBL" id="BACD03000058">
    <property type="protein sequence ID" value="GAO52037.1"/>
    <property type="molecule type" value="Genomic_DNA"/>
</dbReference>
<dbReference type="Pfam" id="PF13002">
    <property type="entry name" value="LDB19"/>
    <property type="match status" value="1"/>
</dbReference>
<keyword evidence="5" id="KW-1185">Reference proteome</keyword>
<dbReference type="InterPro" id="IPR050357">
    <property type="entry name" value="Arrestin_domain-protein"/>
</dbReference>
<proteinExistence type="predicted"/>
<dbReference type="PANTHER" id="PTHR11188">
    <property type="entry name" value="ARRESTIN DOMAIN CONTAINING PROTEIN"/>
    <property type="match status" value="1"/>
</dbReference>
<protein>
    <recommendedName>
        <fullName evidence="3">Arrestin C-terminal-like domain-containing protein</fullName>
    </recommendedName>
</protein>
<dbReference type="InterPro" id="IPR011021">
    <property type="entry name" value="Arrestin-like_N"/>
</dbReference>
<dbReference type="Pfam" id="PF00339">
    <property type="entry name" value="Arrestin_N"/>
    <property type="match status" value="1"/>
</dbReference>
<feature type="compositionally biased region" description="Polar residues" evidence="1">
    <location>
        <begin position="27"/>
        <end position="36"/>
    </location>
</feature>
<reference evidence="4 5" key="3">
    <citation type="journal article" date="2015" name="Genome Announc.">
        <title>Draft Genome Sequence of the Archiascomycetous Yeast Saitoella complicata.</title>
        <authorList>
            <person name="Yamauchi K."/>
            <person name="Kondo S."/>
            <person name="Hamamoto M."/>
            <person name="Takahashi Y."/>
            <person name="Ogura Y."/>
            <person name="Hayashi T."/>
            <person name="Nishida H."/>
        </authorList>
    </citation>
    <scope>NUCLEOTIDE SEQUENCE [LARGE SCALE GENOMIC DNA]</scope>
    <source>
        <strain evidence="4 5">NRRL Y-17804</strain>
    </source>
</reference>